<dbReference type="SUPFAM" id="SSF51735">
    <property type="entry name" value="NAD(P)-binding Rossmann-fold domains"/>
    <property type="match status" value="1"/>
</dbReference>
<dbReference type="Pfam" id="PF13460">
    <property type="entry name" value="NAD_binding_10"/>
    <property type="match status" value="1"/>
</dbReference>
<proteinExistence type="predicted"/>
<dbReference type="EMBL" id="JACAZE010000012">
    <property type="protein sequence ID" value="KAF7302535.1"/>
    <property type="molecule type" value="Genomic_DNA"/>
</dbReference>
<dbReference type="InterPro" id="IPR016040">
    <property type="entry name" value="NAD(P)-bd_dom"/>
</dbReference>
<sequence length="316" mass="34085">MSLKHSNVIVFGPTGAIGGLVAREAEKRGAKVWLAMRDTSKTINEIPADVEKAGKFTRVQANLTDPASVAKAIAESGAKAAFVYLVFGAPDHLHGALKALRDGGVEHVVFLSTYGVQATDGAALRAIPMSDWTPWSHAQVEIGAEDLGFPSVVALRPSWFASNYLRNFLNRSTKPYNAGIVYEDAVFDNIAPEDIGGVGGAVLVAPPAEGKTVLYLCNSEPRTAKESWELVKKVTGRDDIDTTPGTPDAFIQTYVAKGVPEIVPKFLLKALETARKGFDGVPAYEAGVKNVKEYLGREPTRFVDYLEAHKADWKDI</sequence>
<protein>
    <submittedName>
        <fullName evidence="2">NmrA domain-containing protein</fullName>
    </submittedName>
</protein>
<dbReference type="Gene3D" id="3.40.50.720">
    <property type="entry name" value="NAD(P)-binding Rossmann-like Domain"/>
    <property type="match status" value="1"/>
</dbReference>
<dbReference type="PANTHER" id="PTHR43162:SF1">
    <property type="entry name" value="PRESTALK A DIFFERENTIATION PROTEIN A"/>
    <property type="match status" value="1"/>
</dbReference>
<dbReference type="Proteomes" id="UP000613580">
    <property type="component" value="Unassembled WGS sequence"/>
</dbReference>
<evidence type="ECO:0000259" key="1">
    <source>
        <dbReference type="Pfam" id="PF13460"/>
    </source>
</evidence>
<dbReference type="InterPro" id="IPR036291">
    <property type="entry name" value="NAD(P)-bd_dom_sf"/>
</dbReference>
<feature type="domain" description="NAD(P)-binding" evidence="1">
    <location>
        <begin position="12"/>
        <end position="124"/>
    </location>
</feature>
<reference evidence="2" key="1">
    <citation type="submission" date="2020-05" db="EMBL/GenBank/DDBJ databases">
        <title>Mycena genomes resolve the evolution of fungal bioluminescence.</title>
        <authorList>
            <person name="Tsai I.J."/>
        </authorList>
    </citation>
    <scope>NUCLEOTIDE SEQUENCE</scope>
    <source>
        <strain evidence="2">110903Hualien_Pintung</strain>
    </source>
</reference>
<dbReference type="OrthoDB" id="2885829at2759"/>
<dbReference type="AlphaFoldDB" id="A0A8H6SPA5"/>
<evidence type="ECO:0000313" key="3">
    <source>
        <dbReference type="Proteomes" id="UP000613580"/>
    </source>
</evidence>
<comment type="caution">
    <text evidence="2">The sequence shown here is derived from an EMBL/GenBank/DDBJ whole genome shotgun (WGS) entry which is preliminary data.</text>
</comment>
<name>A0A8H6SPA5_MYCCL</name>
<accession>A0A8H6SPA5</accession>
<dbReference type="PANTHER" id="PTHR43162">
    <property type="match status" value="1"/>
</dbReference>
<dbReference type="InterPro" id="IPR051604">
    <property type="entry name" value="Ergot_Alk_Oxidoreductase"/>
</dbReference>
<organism evidence="2 3">
    <name type="scientific">Mycena chlorophos</name>
    <name type="common">Agaric fungus</name>
    <name type="synonym">Agaricus chlorophos</name>
    <dbReference type="NCBI Taxonomy" id="658473"/>
    <lineage>
        <taxon>Eukaryota</taxon>
        <taxon>Fungi</taxon>
        <taxon>Dikarya</taxon>
        <taxon>Basidiomycota</taxon>
        <taxon>Agaricomycotina</taxon>
        <taxon>Agaricomycetes</taxon>
        <taxon>Agaricomycetidae</taxon>
        <taxon>Agaricales</taxon>
        <taxon>Marasmiineae</taxon>
        <taxon>Mycenaceae</taxon>
        <taxon>Mycena</taxon>
    </lineage>
</organism>
<keyword evidence="3" id="KW-1185">Reference proteome</keyword>
<gene>
    <name evidence="2" type="ORF">HMN09_00887900</name>
</gene>
<evidence type="ECO:0000313" key="2">
    <source>
        <dbReference type="EMBL" id="KAF7302535.1"/>
    </source>
</evidence>